<evidence type="ECO:0000256" key="16">
    <source>
        <dbReference type="ARBA" id="ARBA00058640"/>
    </source>
</evidence>
<evidence type="ECO:0000256" key="15">
    <source>
        <dbReference type="ARBA" id="ARBA00051495"/>
    </source>
</evidence>
<dbReference type="PANTHER" id="PTHR10556:SF28">
    <property type="entry name" value="VERY-LONG-CHAIN ENOYL-COA REDUCTASE"/>
    <property type="match status" value="1"/>
</dbReference>
<dbReference type="InterPro" id="IPR039357">
    <property type="entry name" value="SRD5A/TECR"/>
</dbReference>
<keyword evidence="6 17" id="KW-0812">Transmembrane</keyword>
<dbReference type="Pfam" id="PF00240">
    <property type="entry name" value="ubiquitin"/>
    <property type="match status" value="1"/>
</dbReference>
<dbReference type="AlphaFoldDB" id="A0A1Y1WP16"/>
<dbReference type="InterPro" id="IPR001104">
    <property type="entry name" value="3-oxo-5_a-steroid_4-DH_C"/>
</dbReference>
<keyword evidence="5" id="KW-0444">Lipid biosynthesis</keyword>
<reference evidence="19 20" key="1">
    <citation type="submission" date="2016-08" db="EMBL/GenBank/DDBJ databases">
        <title>A Parts List for Fungal Cellulosomes Revealed by Comparative Genomics.</title>
        <authorList>
            <consortium name="DOE Joint Genome Institute"/>
            <person name="Haitjema C.H."/>
            <person name="Gilmore S.P."/>
            <person name="Henske J.K."/>
            <person name="Solomon K.V."/>
            <person name="De Groot R."/>
            <person name="Kuo A."/>
            <person name="Mondo S.J."/>
            <person name="Salamov A.A."/>
            <person name="Labutti K."/>
            <person name="Zhao Z."/>
            <person name="Chiniquy J."/>
            <person name="Barry K."/>
            <person name="Brewer H.M."/>
            <person name="Purvine S.O."/>
            <person name="Wright A.T."/>
            <person name="Boxma B."/>
            <person name="Van Alen T."/>
            <person name="Hackstein J.H."/>
            <person name="Baker S.E."/>
            <person name="Grigoriev I.V."/>
            <person name="O'Malley M.A."/>
        </authorList>
    </citation>
    <scope>NUCLEOTIDE SEQUENCE [LARGE SCALE GENOMIC DNA]</scope>
    <source>
        <strain evidence="19 20">S4</strain>
    </source>
</reference>
<keyword evidence="14" id="KW-0275">Fatty acid biosynthesis</keyword>
<dbReference type="OrthoDB" id="540503at2759"/>
<evidence type="ECO:0000256" key="11">
    <source>
        <dbReference type="ARBA" id="ARBA00023002"/>
    </source>
</evidence>
<dbReference type="InterPro" id="IPR000626">
    <property type="entry name" value="Ubiquitin-like_dom"/>
</dbReference>
<dbReference type="GO" id="GO:0102758">
    <property type="term" value="F:very-long-chain enoyl-CoA reductase activity"/>
    <property type="evidence" value="ECO:0007669"/>
    <property type="project" value="UniProtKB-EC"/>
</dbReference>
<comment type="similarity">
    <text evidence="3">Belongs to the steroid 5-alpha reductase family.</text>
</comment>
<dbReference type="EMBL" id="MCFG01000377">
    <property type="protein sequence ID" value="ORX75115.1"/>
    <property type="molecule type" value="Genomic_DNA"/>
</dbReference>
<sequence length="300" mass="35079">MVFVKVQSRSGEVLAEKLDIDGETVLDLKKAFQKKFPKFYPDRQRLTIDKKVLYDKDTLEQHEIKDNTVITFKDLGPQISWRNVFIVEYFGPLFIHPLFYFGSKLFYKGATGEHTPVQKICFLFIMIHFLKREFETVAIHRFSNNSMPVKNIFKNSFHYWVLSGINMAYWIYRPGFTSGHIPAFTSTVGMAFCCILWVYSEVSNLLTHIILRNLRPAGTRVRKIPYGYGFNIVTCPNYFFETLAWLAICLLTGSISSWLFTIVAFAQMYEWAVKKRRNYIKEFGDAFPKDKRTAIIPFLL</sequence>
<keyword evidence="13 17" id="KW-0472">Membrane</keyword>
<evidence type="ECO:0000256" key="17">
    <source>
        <dbReference type="SAM" id="Phobius"/>
    </source>
</evidence>
<keyword evidence="9" id="KW-0521">NADP</keyword>
<feature type="transmembrane region" description="Helical" evidence="17">
    <location>
        <begin position="243"/>
        <end position="266"/>
    </location>
</feature>
<evidence type="ECO:0000256" key="7">
    <source>
        <dbReference type="ARBA" id="ARBA00022824"/>
    </source>
</evidence>
<evidence type="ECO:0000256" key="4">
    <source>
        <dbReference type="ARBA" id="ARBA00012530"/>
    </source>
</evidence>
<evidence type="ECO:0000256" key="2">
    <source>
        <dbReference type="ARBA" id="ARBA00005194"/>
    </source>
</evidence>
<dbReference type="FunFam" id="1.20.120.1630:FF:000010">
    <property type="entry name" value="Steroid alpha reductase family protein"/>
    <property type="match status" value="1"/>
</dbReference>
<dbReference type="Gene3D" id="1.20.120.1630">
    <property type="match status" value="1"/>
</dbReference>
<gene>
    <name evidence="19" type="ORF">BCR32DRAFT_225334</name>
</gene>
<evidence type="ECO:0000259" key="18">
    <source>
        <dbReference type="PROSITE" id="PS50053"/>
    </source>
</evidence>
<evidence type="ECO:0000256" key="9">
    <source>
        <dbReference type="ARBA" id="ARBA00022857"/>
    </source>
</evidence>
<organism evidence="19 20">
    <name type="scientific">Anaeromyces robustus</name>
    <dbReference type="NCBI Taxonomy" id="1754192"/>
    <lineage>
        <taxon>Eukaryota</taxon>
        <taxon>Fungi</taxon>
        <taxon>Fungi incertae sedis</taxon>
        <taxon>Chytridiomycota</taxon>
        <taxon>Chytridiomycota incertae sedis</taxon>
        <taxon>Neocallimastigomycetes</taxon>
        <taxon>Neocallimastigales</taxon>
        <taxon>Neocallimastigaceae</taxon>
        <taxon>Anaeromyces</taxon>
    </lineage>
</organism>
<name>A0A1Y1WP16_9FUNG</name>
<evidence type="ECO:0000256" key="13">
    <source>
        <dbReference type="ARBA" id="ARBA00023136"/>
    </source>
</evidence>
<evidence type="ECO:0000313" key="19">
    <source>
        <dbReference type="EMBL" id="ORX75115.1"/>
    </source>
</evidence>
<dbReference type="PROSITE" id="PS50053">
    <property type="entry name" value="UBIQUITIN_2"/>
    <property type="match status" value="1"/>
</dbReference>
<evidence type="ECO:0000256" key="10">
    <source>
        <dbReference type="ARBA" id="ARBA00022989"/>
    </source>
</evidence>
<feature type="domain" description="Ubiquitin-like" evidence="18">
    <location>
        <begin position="23"/>
        <end position="70"/>
    </location>
</feature>
<keyword evidence="12" id="KW-0443">Lipid metabolism</keyword>
<reference evidence="19 20" key="2">
    <citation type="submission" date="2016-08" db="EMBL/GenBank/DDBJ databases">
        <title>Pervasive Adenine N6-methylation of Active Genes in Fungi.</title>
        <authorList>
            <consortium name="DOE Joint Genome Institute"/>
            <person name="Mondo S.J."/>
            <person name="Dannebaum R.O."/>
            <person name="Kuo R.C."/>
            <person name="Labutti K."/>
            <person name="Haridas S."/>
            <person name="Kuo A."/>
            <person name="Salamov A."/>
            <person name="Ahrendt S.R."/>
            <person name="Lipzen A."/>
            <person name="Sullivan W."/>
            <person name="Andreopoulos W.B."/>
            <person name="Clum A."/>
            <person name="Lindquist E."/>
            <person name="Daum C."/>
            <person name="Ramamoorthy G.K."/>
            <person name="Gryganskyi A."/>
            <person name="Culley D."/>
            <person name="Magnuson J.K."/>
            <person name="James T.Y."/>
            <person name="O'Malley M.A."/>
            <person name="Stajich J.E."/>
            <person name="Spatafora J.W."/>
            <person name="Visel A."/>
            <person name="Grigoriev I.V."/>
        </authorList>
    </citation>
    <scope>NUCLEOTIDE SEQUENCE [LARGE SCALE GENOMIC DNA]</scope>
    <source>
        <strain evidence="19 20">S4</strain>
    </source>
</reference>
<dbReference type="GO" id="GO:0042761">
    <property type="term" value="P:very long-chain fatty acid biosynthetic process"/>
    <property type="evidence" value="ECO:0007669"/>
    <property type="project" value="TreeGrafter"/>
</dbReference>
<keyword evidence="7" id="KW-0256">Endoplasmic reticulum</keyword>
<keyword evidence="11" id="KW-0560">Oxidoreductase</keyword>
<dbReference type="Gene3D" id="3.10.20.90">
    <property type="entry name" value="Phosphatidylinositol 3-kinase Catalytic Subunit, Chain A, domain 1"/>
    <property type="match status" value="1"/>
</dbReference>
<evidence type="ECO:0000256" key="5">
    <source>
        <dbReference type="ARBA" id="ARBA00022516"/>
    </source>
</evidence>
<dbReference type="Pfam" id="PF02544">
    <property type="entry name" value="Steroid_dh"/>
    <property type="match status" value="1"/>
</dbReference>
<keyword evidence="20" id="KW-1185">Reference proteome</keyword>
<evidence type="ECO:0000256" key="3">
    <source>
        <dbReference type="ARBA" id="ARBA00007742"/>
    </source>
</evidence>
<keyword evidence="10 17" id="KW-1133">Transmembrane helix</keyword>
<dbReference type="PANTHER" id="PTHR10556">
    <property type="entry name" value="3-OXO-5-ALPHA-STEROID 4-DEHYDROGENASE"/>
    <property type="match status" value="1"/>
</dbReference>
<accession>A0A1Y1WP16</accession>
<dbReference type="GO" id="GO:0005789">
    <property type="term" value="C:endoplasmic reticulum membrane"/>
    <property type="evidence" value="ECO:0007669"/>
    <property type="project" value="UniProtKB-SubCell"/>
</dbReference>
<feature type="transmembrane region" description="Helical" evidence="17">
    <location>
        <begin position="179"/>
        <end position="199"/>
    </location>
</feature>
<evidence type="ECO:0000256" key="8">
    <source>
        <dbReference type="ARBA" id="ARBA00022832"/>
    </source>
</evidence>
<proteinExistence type="inferred from homology"/>
<dbReference type="CDD" id="cd01801">
    <property type="entry name" value="Ubl_TECR_like"/>
    <property type="match status" value="1"/>
</dbReference>
<protein>
    <recommendedName>
        <fullName evidence="4">very-long-chain enoyl-CoA reductase</fullName>
        <ecNumber evidence="4">1.3.1.93</ecNumber>
    </recommendedName>
</protein>
<dbReference type="Proteomes" id="UP000193944">
    <property type="component" value="Unassembled WGS sequence"/>
</dbReference>
<dbReference type="SUPFAM" id="SSF54236">
    <property type="entry name" value="Ubiquitin-like"/>
    <property type="match status" value="1"/>
</dbReference>
<comment type="subcellular location">
    <subcellularLocation>
        <location evidence="1">Endoplasmic reticulum membrane</location>
        <topology evidence="1">Multi-pass membrane protein</topology>
    </subcellularLocation>
</comment>
<comment type="pathway">
    <text evidence="2">Lipid metabolism; fatty acid biosynthesis.</text>
</comment>
<evidence type="ECO:0000256" key="14">
    <source>
        <dbReference type="ARBA" id="ARBA00023160"/>
    </source>
</evidence>
<dbReference type="PROSITE" id="PS50244">
    <property type="entry name" value="S5A_REDUCTASE"/>
    <property type="match status" value="1"/>
</dbReference>
<evidence type="ECO:0000313" key="20">
    <source>
        <dbReference type="Proteomes" id="UP000193944"/>
    </source>
</evidence>
<comment type="caution">
    <text evidence="19">The sequence shown here is derived from an EMBL/GenBank/DDBJ whole genome shotgun (WGS) entry which is preliminary data.</text>
</comment>
<dbReference type="InterPro" id="IPR029071">
    <property type="entry name" value="Ubiquitin-like_domsf"/>
</dbReference>
<dbReference type="EC" id="1.3.1.93" evidence="4"/>
<keyword evidence="8" id="KW-0276">Fatty acid metabolism</keyword>
<comment type="catalytic activity">
    <reaction evidence="15">
        <text>a very-long-chain 2,3-saturated fatty acyl-CoA + NADP(+) = a very-long-chain (2E)-enoyl-CoA + NADPH + H(+)</text>
        <dbReference type="Rhea" id="RHEA:14473"/>
        <dbReference type="ChEBI" id="CHEBI:15378"/>
        <dbReference type="ChEBI" id="CHEBI:57783"/>
        <dbReference type="ChEBI" id="CHEBI:58349"/>
        <dbReference type="ChEBI" id="CHEBI:83724"/>
        <dbReference type="ChEBI" id="CHEBI:83728"/>
        <dbReference type="EC" id="1.3.1.93"/>
    </reaction>
</comment>
<evidence type="ECO:0000256" key="12">
    <source>
        <dbReference type="ARBA" id="ARBA00023098"/>
    </source>
</evidence>
<evidence type="ECO:0000256" key="1">
    <source>
        <dbReference type="ARBA" id="ARBA00004477"/>
    </source>
</evidence>
<dbReference type="STRING" id="1754192.A0A1Y1WP16"/>
<comment type="function">
    <text evidence="16">Catalyzes the last of the four reactions of the long-chain fatty acids elongation cycle. This endoplasmic reticulum-bound enzymatic process, allows the addition of 2 carbons to the chain of long- and very long-chain fatty acids/VLCFAs per cycle. This enzyme reduces the trans-2,3-enoyl-CoA fatty acid intermediate to an acyl-CoA that can be further elongated by entering a new cycle of elongation. Thereby, it participates in the production of VLCFAs of different chain lengths that are involved in multiple biological processes as precursors of membrane lipids and lipid mediators.</text>
</comment>
<evidence type="ECO:0000256" key="6">
    <source>
        <dbReference type="ARBA" id="ARBA00022692"/>
    </source>
</evidence>